<dbReference type="InterPro" id="IPR004113">
    <property type="entry name" value="FAD-bd_oxidored_4_C"/>
</dbReference>
<protein>
    <recommendedName>
        <fullName evidence="6">FAD-binding PCMH-type domain-containing protein</fullName>
    </recommendedName>
</protein>
<comment type="cofactor">
    <cofactor evidence="1">
        <name>FAD</name>
        <dbReference type="ChEBI" id="CHEBI:57692"/>
    </cofactor>
</comment>
<keyword evidence="8" id="KW-1185">Reference proteome</keyword>
<dbReference type="InterPro" id="IPR016164">
    <property type="entry name" value="FAD-linked_Oxase-like_C"/>
</dbReference>
<accession>A0ABR0E5V0</accession>
<dbReference type="InterPro" id="IPR016169">
    <property type="entry name" value="FAD-bd_PCMH_sub2"/>
</dbReference>
<evidence type="ECO:0000256" key="4">
    <source>
        <dbReference type="ARBA" id="ARBA00023002"/>
    </source>
</evidence>
<evidence type="ECO:0000256" key="3">
    <source>
        <dbReference type="ARBA" id="ARBA00022827"/>
    </source>
</evidence>
<dbReference type="InterPro" id="IPR036318">
    <property type="entry name" value="FAD-bd_PCMH-like_sf"/>
</dbReference>
<evidence type="ECO:0000256" key="1">
    <source>
        <dbReference type="ARBA" id="ARBA00001974"/>
    </source>
</evidence>
<feature type="region of interest" description="Disordered" evidence="5">
    <location>
        <begin position="90"/>
        <end position="115"/>
    </location>
</feature>
<dbReference type="Gene3D" id="3.30.70.2740">
    <property type="match status" value="1"/>
</dbReference>
<feature type="domain" description="FAD-binding PCMH-type" evidence="6">
    <location>
        <begin position="162"/>
        <end position="340"/>
    </location>
</feature>
<feature type="region of interest" description="Disordered" evidence="5">
    <location>
        <begin position="589"/>
        <end position="614"/>
    </location>
</feature>
<dbReference type="InterPro" id="IPR016171">
    <property type="entry name" value="Vanillyl_alc_oxidase_C-sub2"/>
</dbReference>
<keyword evidence="3" id="KW-0274">FAD</keyword>
<evidence type="ECO:0000313" key="7">
    <source>
        <dbReference type="EMBL" id="KAK4496658.1"/>
    </source>
</evidence>
<evidence type="ECO:0000256" key="5">
    <source>
        <dbReference type="SAM" id="MobiDB-lite"/>
    </source>
</evidence>
<evidence type="ECO:0000313" key="8">
    <source>
        <dbReference type="Proteomes" id="UP001305779"/>
    </source>
</evidence>
<comment type="caution">
    <text evidence="7">The sequence shown here is derived from an EMBL/GenBank/DDBJ whole genome shotgun (WGS) entry which is preliminary data.</text>
</comment>
<dbReference type="SUPFAM" id="SSF56176">
    <property type="entry name" value="FAD-binding/transporter-associated domain-like"/>
    <property type="match status" value="1"/>
</dbReference>
<reference evidence="7 8" key="1">
    <citation type="journal article" date="2023" name="G3 (Bethesda)">
        <title>A chromosome-level genome assembly of Zasmidium syzygii isolated from banana leaves.</title>
        <authorList>
            <person name="van Westerhoven A.C."/>
            <person name="Mehrabi R."/>
            <person name="Talebi R."/>
            <person name="Steentjes M.B.F."/>
            <person name="Corcolon B."/>
            <person name="Chong P.A."/>
            <person name="Kema G.H.J."/>
            <person name="Seidl M.F."/>
        </authorList>
    </citation>
    <scope>NUCLEOTIDE SEQUENCE [LARGE SCALE GENOMIC DNA]</scope>
    <source>
        <strain evidence="7 8">P124</strain>
    </source>
</reference>
<dbReference type="InterPro" id="IPR016166">
    <property type="entry name" value="FAD-bd_PCMH"/>
</dbReference>
<sequence>MFAAPRLSVGRQAQAAFVRTLHDSSRSMMTTKAPWYETKDIVRPNVRCFSQAFHTTAGQEQGKSNWLPFVCAFVGAAATVTLLLPERRAVQAEQPPSDERNASAASTRPLASMPPLQYDTSESNLKAAHADFVAALGKENVSLGHGERVTHSSTEWSPAPREDDIPSIIVYPRNTQDVSNIAKICHHRRIPMIGFSGGTSLEGTLAAQHREVCIDFNRHMNRVLEVRKDDMDVTVQPSVGYQELNELLAKDDMFFPPDPGPGAQIGGMISQGCSGTNAYRYGTMKDWVLGLEVVLADGTIIQTRHRPRKSSSGYDLTRLFTGSEGTLGFVTKAHLKLTKTPENVRVAVVQFPTIDHAVRLATRIVQSGHQLEAMELLDAWTMRAVNEGGYCSTEWPEKATLFFKIAGSTPKAVEGIAEEVAELAKKTGSTKFQLAADDEEGEGLWEARKTALWSTLALKRDPDDRFLSADACVPISRLGDIIRESRKQLDESNLLGSFLGHVGDGNFHATVLYGANEKAKARKLISDIQRMSVDMDGTVSGEHGIGLEYRDQVVYELGESSIDAMRAVKLALDPLCLLNPGKMFRMGKAADAGDHEDREHASSPGGFHGDSHAR</sequence>
<dbReference type="PROSITE" id="PS51387">
    <property type="entry name" value="FAD_PCMH"/>
    <property type="match status" value="1"/>
</dbReference>
<name>A0ABR0E5V0_ZASCE</name>
<dbReference type="Pfam" id="PF02913">
    <property type="entry name" value="FAD-oxidase_C"/>
    <property type="match status" value="1"/>
</dbReference>
<evidence type="ECO:0000256" key="2">
    <source>
        <dbReference type="ARBA" id="ARBA00022630"/>
    </source>
</evidence>
<evidence type="ECO:0000259" key="6">
    <source>
        <dbReference type="PROSITE" id="PS51387"/>
    </source>
</evidence>
<dbReference type="Pfam" id="PF01565">
    <property type="entry name" value="FAD_binding_4"/>
    <property type="match status" value="1"/>
</dbReference>
<gene>
    <name evidence="7" type="ORF">PRZ48_012640</name>
</gene>
<dbReference type="Proteomes" id="UP001305779">
    <property type="component" value="Unassembled WGS sequence"/>
</dbReference>
<proteinExistence type="predicted"/>
<feature type="compositionally biased region" description="Basic and acidic residues" evidence="5">
    <location>
        <begin position="591"/>
        <end position="601"/>
    </location>
</feature>
<dbReference type="Gene3D" id="3.30.465.10">
    <property type="match status" value="1"/>
</dbReference>
<dbReference type="InterPro" id="IPR006094">
    <property type="entry name" value="Oxid_FAD_bind_N"/>
</dbReference>
<dbReference type="PANTHER" id="PTHR11748">
    <property type="entry name" value="D-LACTATE DEHYDROGENASE"/>
    <property type="match status" value="1"/>
</dbReference>
<dbReference type="Gene3D" id="1.10.45.10">
    <property type="entry name" value="Vanillyl-alcohol Oxidase, Chain A, domain 4"/>
    <property type="match status" value="1"/>
</dbReference>
<organism evidence="7 8">
    <name type="scientific">Zasmidium cellare</name>
    <name type="common">Wine cellar mold</name>
    <name type="synonym">Racodium cellare</name>
    <dbReference type="NCBI Taxonomy" id="395010"/>
    <lineage>
        <taxon>Eukaryota</taxon>
        <taxon>Fungi</taxon>
        <taxon>Dikarya</taxon>
        <taxon>Ascomycota</taxon>
        <taxon>Pezizomycotina</taxon>
        <taxon>Dothideomycetes</taxon>
        <taxon>Dothideomycetidae</taxon>
        <taxon>Mycosphaerellales</taxon>
        <taxon>Mycosphaerellaceae</taxon>
        <taxon>Zasmidium</taxon>
    </lineage>
</organism>
<dbReference type="SUPFAM" id="SSF55103">
    <property type="entry name" value="FAD-linked oxidases, C-terminal domain"/>
    <property type="match status" value="1"/>
</dbReference>
<keyword evidence="2" id="KW-0285">Flavoprotein</keyword>
<dbReference type="PANTHER" id="PTHR11748:SF116">
    <property type="entry name" value="D-LACTATE DEHYDROGENASE (CYTOCHROME) (AFU_ORTHOLOGUE AFUA_7G02560)"/>
    <property type="match status" value="1"/>
</dbReference>
<dbReference type="EMBL" id="JAXOVC010000010">
    <property type="protein sequence ID" value="KAK4496658.1"/>
    <property type="molecule type" value="Genomic_DNA"/>
</dbReference>
<keyword evidence="4" id="KW-0560">Oxidoreductase</keyword>